<dbReference type="Gramene" id="QL12p030357:mrna">
    <property type="protein sequence ID" value="QL12p030357:mrna"/>
    <property type="gene ID" value="QL12p030357"/>
</dbReference>
<name>A0A7N2N538_QUELO</name>
<evidence type="ECO:0008006" key="3">
    <source>
        <dbReference type="Google" id="ProtNLM"/>
    </source>
</evidence>
<dbReference type="PANTHER" id="PTHR10055:SF1">
    <property type="entry name" value="TRYPTOPHAN--TRNA LIGASE, CYTOPLASMIC"/>
    <property type="match status" value="1"/>
</dbReference>
<dbReference type="AlphaFoldDB" id="A0A7N2N538"/>
<reference evidence="1" key="2">
    <citation type="submission" date="2021-01" db="UniProtKB">
        <authorList>
            <consortium name="EnsemblPlants"/>
        </authorList>
    </citation>
    <scope>IDENTIFICATION</scope>
</reference>
<keyword evidence="2" id="KW-1185">Reference proteome</keyword>
<organism evidence="1 2">
    <name type="scientific">Quercus lobata</name>
    <name type="common">Valley oak</name>
    <dbReference type="NCBI Taxonomy" id="97700"/>
    <lineage>
        <taxon>Eukaryota</taxon>
        <taxon>Viridiplantae</taxon>
        <taxon>Streptophyta</taxon>
        <taxon>Embryophyta</taxon>
        <taxon>Tracheophyta</taxon>
        <taxon>Spermatophyta</taxon>
        <taxon>Magnoliopsida</taxon>
        <taxon>eudicotyledons</taxon>
        <taxon>Gunneridae</taxon>
        <taxon>Pentapetalae</taxon>
        <taxon>rosids</taxon>
        <taxon>fabids</taxon>
        <taxon>Fagales</taxon>
        <taxon>Fagaceae</taxon>
        <taxon>Quercus</taxon>
    </lineage>
</organism>
<dbReference type="GO" id="GO:0006436">
    <property type="term" value="P:tryptophanyl-tRNA aminoacylation"/>
    <property type="evidence" value="ECO:0007669"/>
    <property type="project" value="TreeGrafter"/>
</dbReference>
<dbReference type="EnsemblPlants" id="QL12p030357:mrna">
    <property type="protein sequence ID" value="QL12p030357:mrna"/>
    <property type="gene ID" value="QL12p030357"/>
</dbReference>
<sequence>MFTKGPDWRTDIFSEISDSEDIDMATHGFTSEAIPEAEDVIRIDVVGGYALQKGETGKMSASDPNSAIYVTDSEKDIKNKVDIPIKYLSYFLEDDAELEHTKKEYGAGQMLTGVVKQRLVAQLAHFGVSNGDVFDSNLSSPNNQSQCNGHIQQT</sequence>
<dbReference type="PANTHER" id="PTHR10055">
    <property type="entry name" value="TRYPTOPHANYL-TRNA SYNTHETASE"/>
    <property type="match status" value="1"/>
</dbReference>
<dbReference type="Gene3D" id="1.10.240.10">
    <property type="entry name" value="Tyrosyl-Transfer RNA Synthetase"/>
    <property type="match status" value="2"/>
</dbReference>
<dbReference type="Proteomes" id="UP000594261">
    <property type="component" value="Chromosome 12"/>
</dbReference>
<dbReference type="EMBL" id="LRBV02000012">
    <property type="status" value="NOT_ANNOTATED_CDS"/>
    <property type="molecule type" value="Genomic_DNA"/>
</dbReference>
<reference evidence="1 2" key="1">
    <citation type="journal article" date="2016" name="G3 (Bethesda)">
        <title>First Draft Assembly and Annotation of the Genome of a California Endemic Oak Quercus lobata Nee (Fagaceae).</title>
        <authorList>
            <person name="Sork V.L."/>
            <person name="Fitz-Gibbon S.T."/>
            <person name="Puiu D."/>
            <person name="Crepeau M."/>
            <person name="Gugger P.F."/>
            <person name="Sherman R."/>
            <person name="Stevens K."/>
            <person name="Langley C.H."/>
            <person name="Pellegrini M."/>
            <person name="Salzberg S.L."/>
        </authorList>
    </citation>
    <scope>NUCLEOTIDE SEQUENCE [LARGE SCALE GENOMIC DNA]</scope>
    <source>
        <strain evidence="1 2">cv. SW786</strain>
    </source>
</reference>
<dbReference type="InParanoid" id="A0A7N2N538"/>
<dbReference type="GO" id="GO:0005737">
    <property type="term" value="C:cytoplasm"/>
    <property type="evidence" value="ECO:0007669"/>
    <property type="project" value="TreeGrafter"/>
</dbReference>
<evidence type="ECO:0000313" key="2">
    <source>
        <dbReference type="Proteomes" id="UP000594261"/>
    </source>
</evidence>
<protein>
    <recommendedName>
        <fullName evidence="3">Tryptophanyl-tRNA synthetase</fullName>
    </recommendedName>
</protein>
<evidence type="ECO:0000313" key="1">
    <source>
        <dbReference type="EnsemblPlants" id="QL12p030357:mrna"/>
    </source>
</evidence>
<dbReference type="GO" id="GO:0004830">
    <property type="term" value="F:tryptophan-tRNA ligase activity"/>
    <property type="evidence" value="ECO:0007669"/>
    <property type="project" value="TreeGrafter"/>
</dbReference>
<proteinExistence type="predicted"/>
<accession>A0A7N2N538</accession>
<dbReference type="SUPFAM" id="SSF52374">
    <property type="entry name" value="Nucleotidylyl transferase"/>
    <property type="match status" value="1"/>
</dbReference>